<reference evidence="1 2" key="1">
    <citation type="submission" date="2013-05" db="EMBL/GenBank/DDBJ databases">
        <authorList>
            <person name="Strain E.A."/>
            <person name="Brown E."/>
            <person name="Allard M.W."/>
            <person name="Luo Y.L."/>
        </authorList>
    </citation>
    <scope>NUCLEOTIDE SEQUENCE [LARGE SCALE GENOMIC DNA]</scope>
    <source>
        <strain evidence="1 2">TS-15</strain>
    </source>
</reference>
<dbReference type="AlphaFoldDB" id="S9UF78"/>
<dbReference type="PATRIC" id="fig|1117108.3.peg.352"/>
<dbReference type="InterPro" id="IPR057955">
    <property type="entry name" value="SF0329-like"/>
</dbReference>
<protein>
    <submittedName>
        <fullName evidence="1">Uncharacterized protein</fullName>
    </submittedName>
</protein>
<evidence type="ECO:0000313" key="2">
    <source>
        <dbReference type="Proteomes" id="UP000015344"/>
    </source>
</evidence>
<organism evidence="1 2">
    <name type="scientific">Paenibacillus alvei TS-15</name>
    <dbReference type="NCBI Taxonomy" id="1117108"/>
    <lineage>
        <taxon>Bacteria</taxon>
        <taxon>Bacillati</taxon>
        <taxon>Bacillota</taxon>
        <taxon>Bacilli</taxon>
        <taxon>Bacillales</taxon>
        <taxon>Paenibacillaceae</taxon>
        <taxon>Paenibacillus</taxon>
    </lineage>
</organism>
<name>S9UF78_PAEAL</name>
<dbReference type="Proteomes" id="UP000015344">
    <property type="component" value="Unassembled WGS sequence"/>
</dbReference>
<accession>S9UF78</accession>
<dbReference type="EMBL" id="ATMT01000004">
    <property type="protein sequence ID" value="EPY09100.1"/>
    <property type="molecule type" value="Genomic_DNA"/>
</dbReference>
<gene>
    <name evidence="1" type="ORF">PAALTS15_01702</name>
</gene>
<proteinExistence type="predicted"/>
<dbReference type="RefSeq" id="WP_021257950.1">
    <property type="nucleotide sequence ID" value="NZ_ATMT01000004.1"/>
</dbReference>
<dbReference type="eggNOG" id="ENOG5032GSI">
    <property type="taxonomic scope" value="Bacteria"/>
</dbReference>
<sequence length="161" mass="19108">MSRWSKLQKELYLIMTDQIDIQVHCAVYRMDSEYGKTNLPRYWITLDQEIIWDYPKQFVTHDGGVRNVTGFVAGYPYNTDISNISKLIREYIETPKNELMSKVFEYDHWGLINILRCADRRIGKRRFGKLRKKIHNKAALKILQARMDLCLKDGKMMSVTR</sequence>
<dbReference type="Pfam" id="PF25753">
    <property type="entry name" value="SF0329"/>
    <property type="match status" value="1"/>
</dbReference>
<comment type="caution">
    <text evidence="1">The sequence shown here is derived from an EMBL/GenBank/DDBJ whole genome shotgun (WGS) entry which is preliminary data.</text>
</comment>
<evidence type="ECO:0000313" key="1">
    <source>
        <dbReference type="EMBL" id="EPY09100.1"/>
    </source>
</evidence>